<evidence type="ECO:0000313" key="4">
    <source>
        <dbReference type="Proteomes" id="UP000184016"/>
    </source>
</evidence>
<keyword evidence="4" id="KW-1185">Reference proteome</keyword>
<feature type="domain" description="Na+-translocating membrane potential-generating system MpsC" evidence="2">
    <location>
        <begin position="15"/>
        <end position="120"/>
    </location>
</feature>
<accession>A0A1M6W788</accession>
<protein>
    <submittedName>
        <fullName evidence="3">Uncharacterized protein YbcI</fullName>
    </submittedName>
</protein>
<gene>
    <name evidence="3" type="ORF">SAMN05443507_12613</name>
</gene>
<dbReference type="Pfam" id="PF10057">
    <property type="entry name" value="MpsC"/>
    <property type="match status" value="2"/>
</dbReference>
<reference evidence="4" key="1">
    <citation type="submission" date="2016-11" db="EMBL/GenBank/DDBJ databases">
        <authorList>
            <person name="Varghese N."/>
            <person name="Submissions S."/>
        </authorList>
    </citation>
    <scope>NUCLEOTIDE SEQUENCE [LARGE SCALE GENOMIC DNA]</scope>
    <source>
        <strain evidence="4">USBA-503</strain>
    </source>
</reference>
<dbReference type="AlphaFoldDB" id="A0A1M6W788"/>
<sequence length="266" mass="30997">MNQPTNTTESFNQNDFHQTISNRMSKLFREHFGKGPESVFVSSGYKFISIYLRNFLSPMEKVLLENDQDFTLAELRQQVMQALLPEIKAYIEMLSGIKIEELYYDWNFHNRSGLIFAVTDNPLSNIANLEQEFEGKKLLEDEIIRISQNAQKVPEEVFSFLFHPKILVIIRKGILVRIEKELIRVGHGPLLKRVKANLEKSYLHNTSSFEGILKQRVLEVFVDWNFDIDKSIIVYILNPKRLQGQGDKPMVERADANTFEQEDENP</sequence>
<proteinExistence type="predicted"/>
<evidence type="ECO:0000256" key="1">
    <source>
        <dbReference type="SAM" id="MobiDB-lite"/>
    </source>
</evidence>
<dbReference type="Proteomes" id="UP000184016">
    <property type="component" value="Unassembled WGS sequence"/>
</dbReference>
<feature type="region of interest" description="Disordered" evidence="1">
    <location>
        <begin position="243"/>
        <end position="266"/>
    </location>
</feature>
<name>A0A1M6W788_9BACL</name>
<feature type="domain" description="Na+-translocating membrane potential-generating system MpsC" evidence="2">
    <location>
        <begin position="148"/>
        <end position="238"/>
    </location>
</feature>
<dbReference type="InterPro" id="IPR018745">
    <property type="entry name" value="MpsC"/>
</dbReference>
<evidence type="ECO:0000259" key="2">
    <source>
        <dbReference type="Pfam" id="PF10057"/>
    </source>
</evidence>
<dbReference type="RefSeq" id="WP_072875027.1">
    <property type="nucleotide sequence ID" value="NZ_FRAF01000026.1"/>
</dbReference>
<organism evidence="3 4">
    <name type="scientific">Alicyclobacillus tolerans</name>
    <dbReference type="NCBI Taxonomy" id="90970"/>
    <lineage>
        <taxon>Bacteria</taxon>
        <taxon>Bacillati</taxon>
        <taxon>Bacillota</taxon>
        <taxon>Bacilli</taxon>
        <taxon>Bacillales</taxon>
        <taxon>Alicyclobacillaceae</taxon>
        <taxon>Alicyclobacillus</taxon>
    </lineage>
</organism>
<dbReference type="STRING" id="1830138.SAMN05443507_12613"/>
<evidence type="ECO:0000313" key="3">
    <source>
        <dbReference type="EMBL" id="SHK89603.1"/>
    </source>
</evidence>
<dbReference type="EMBL" id="FRAF01000026">
    <property type="protein sequence ID" value="SHK89603.1"/>
    <property type="molecule type" value="Genomic_DNA"/>
</dbReference>